<evidence type="ECO:0000256" key="2">
    <source>
        <dbReference type="ARBA" id="ARBA00010075"/>
    </source>
</evidence>
<evidence type="ECO:0000259" key="6">
    <source>
        <dbReference type="Pfam" id="PF01609"/>
    </source>
</evidence>
<evidence type="ECO:0000256" key="1">
    <source>
        <dbReference type="ARBA" id="ARBA00003544"/>
    </source>
</evidence>
<dbReference type="PANTHER" id="PTHR35604:SF2">
    <property type="entry name" value="TRANSPOSASE INSH FOR INSERTION SEQUENCE ELEMENT IS5A-RELATED"/>
    <property type="match status" value="1"/>
</dbReference>
<dbReference type="EMBL" id="KJ830768">
    <property type="protein sequence ID" value="AIT71648.1"/>
    <property type="molecule type" value="Genomic_DNA"/>
</dbReference>
<keyword evidence="8" id="KW-0614">Plasmid</keyword>
<organism evidence="8">
    <name type="scientific">Bacteroides fragilis</name>
    <dbReference type="NCBI Taxonomy" id="817"/>
    <lineage>
        <taxon>Bacteria</taxon>
        <taxon>Pseudomonadati</taxon>
        <taxon>Bacteroidota</taxon>
        <taxon>Bacteroidia</taxon>
        <taxon>Bacteroidales</taxon>
        <taxon>Bacteroidaceae</taxon>
        <taxon>Bacteroides</taxon>
    </lineage>
</organism>
<name>A0A097IY86_BACFG</name>
<dbReference type="InterPro" id="IPR002559">
    <property type="entry name" value="Transposase_11"/>
</dbReference>
<dbReference type="InterPro" id="IPR047959">
    <property type="entry name" value="Transpos_IS5"/>
</dbReference>
<feature type="domain" description="Transposase IS4-like" evidence="6">
    <location>
        <begin position="148"/>
        <end position="338"/>
    </location>
</feature>
<evidence type="ECO:0000259" key="7">
    <source>
        <dbReference type="Pfam" id="PF05598"/>
    </source>
</evidence>
<dbReference type="GO" id="GO:0006313">
    <property type="term" value="P:DNA transposition"/>
    <property type="evidence" value="ECO:0007669"/>
    <property type="project" value="InterPro"/>
</dbReference>
<geneLocation type="plasmid" evidence="8">
    <name>pBF69566b</name>
</geneLocation>
<keyword evidence="5" id="KW-0233">DNA recombination</keyword>
<proteinExistence type="inferred from homology"/>
<dbReference type="GO" id="GO:0004803">
    <property type="term" value="F:transposase activity"/>
    <property type="evidence" value="ECO:0007669"/>
    <property type="project" value="InterPro"/>
</dbReference>
<dbReference type="AlphaFoldDB" id="A0A097IY86"/>
<evidence type="ECO:0000256" key="3">
    <source>
        <dbReference type="ARBA" id="ARBA00022578"/>
    </source>
</evidence>
<keyword evidence="4" id="KW-0238">DNA-binding</keyword>
<sequence length="411" mass="47695">MNKLSRYRKLRYKSVFESENQSSRLNVIGNPLERLSSLVDFEIFRPTLEASLFTGERKGNAGRPPIDCVLMFKILFLQRYYGLSDHQIEYQIVDRTSFRAFLGIENVDDVPDEKTIWKYREALTSVGAYDKLFEDFRTFMEAKGLQFNEGRIIDASFVVAPRQRNTREENAKIKEGKGDELWNDNPHKKFHKDVDARWTKKRGDTFYGYKQHVKVDKGNKVILSYATTPANVHDSKGFEQLLDESDKDKDLYLDAGYAGQESTVKEHGMNPIICEKGRRNHPLTEKQKAENRRKSKTRCLVEHVFGFEEQSMHGLIVRTIGIVRAKANVAMTNLTYNIFRYIQIVCNKRELRLPNKKRRGVSSKMQKSLIFFGGGRLNCLTLRKIILLKTVKGFCCLMQEIKNGIDRTHLK</sequence>
<protein>
    <submittedName>
        <fullName evidence="8">Tpase-IS1186</fullName>
    </submittedName>
</protein>
<evidence type="ECO:0000256" key="5">
    <source>
        <dbReference type="ARBA" id="ARBA00023172"/>
    </source>
</evidence>
<evidence type="ECO:0000313" key="8">
    <source>
        <dbReference type="EMBL" id="AIT71648.1"/>
    </source>
</evidence>
<dbReference type="PANTHER" id="PTHR35604">
    <property type="entry name" value="TRANSPOSASE INSH FOR INSERTION SEQUENCE ELEMENT IS5A-RELATED"/>
    <property type="match status" value="1"/>
</dbReference>
<comment type="function">
    <text evidence="1">Involved in the transposition of the insertion sequence IS5.</text>
</comment>
<keyword evidence="3" id="KW-0815">Transposition</keyword>
<dbReference type="InterPro" id="IPR008490">
    <property type="entry name" value="Transposase_InsH_N"/>
</dbReference>
<comment type="similarity">
    <text evidence="2">Belongs to the transposase 11 family.</text>
</comment>
<reference evidence="8" key="1">
    <citation type="journal article" date="2014" name="Int. J. Antimicrob. Agents">
        <title>Use of MALDI-TOF/MS for routine detection of cfiA gene-positive Bacteroides fragilis strains.</title>
        <authorList>
            <person name="Fenyvesi V.S."/>
            <person name="Urban E."/>
            <person name="Bartha N."/>
            <person name="Abrok M."/>
            <person name="Kostrzewa M."/>
            <person name="Nagy E."/>
            <person name="Minarovits J."/>
            <person name="Soki J."/>
        </authorList>
    </citation>
    <scope>NUCLEOTIDE SEQUENCE</scope>
    <source>
        <strain evidence="8">69566</strain>
        <plasmid evidence="8">pBF69566b</plasmid>
    </source>
</reference>
<dbReference type="NCBIfam" id="NF033581">
    <property type="entry name" value="transpos_IS5_4"/>
    <property type="match status" value="1"/>
</dbReference>
<accession>A0A097IY86</accession>
<feature type="domain" description="Transposase InsH N-terminal" evidence="7">
    <location>
        <begin position="28"/>
        <end position="121"/>
    </location>
</feature>
<dbReference type="Pfam" id="PF05598">
    <property type="entry name" value="DUF772"/>
    <property type="match status" value="1"/>
</dbReference>
<dbReference type="Pfam" id="PF01609">
    <property type="entry name" value="DDE_Tnp_1"/>
    <property type="match status" value="1"/>
</dbReference>
<dbReference type="GO" id="GO:0003677">
    <property type="term" value="F:DNA binding"/>
    <property type="evidence" value="ECO:0007669"/>
    <property type="project" value="UniProtKB-KW"/>
</dbReference>
<evidence type="ECO:0000256" key="4">
    <source>
        <dbReference type="ARBA" id="ARBA00023125"/>
    </source>
</evidence>